<keyword evidence="1" id="KW-0472">Membrane</keyword>
<gene>
    <name evidence="2" type="ORF">AO384_1451</name>
</gene>
<protein>
    <submittedName>
        <fullName evidence="2">Uncharacterized protein</fullName>
    </submittedName>
</protein>
<reference evidence="2 3" key="1">
    <citation type="journal article" date="2016" name="Genome Biol. Evol.">
        <title>Comparative Genomic Analyses of the Moraxella catarrhalis Serosensitive and Seroresistant Lineages Demonstrate Their Independent Evolution.</title>
        <authorList>
            <person name="Earl J.P."/>
            <person name="de Vries S.P."/>
            <person name="Ahmed A."/>
            <person name="Powell E."/>
            <person name="Schultz M.P."/>
            <person name="Hermans P.W."/>
            <person name="Hill D.J."/>
            <person name="Zhou Z."/>
            <person name="Constantinidou C.I."/>
            <person name="Hu F.Z."/>
            <person name="Bootsma H.J."/>
            <person name="Ehrlich G.D."/>
        </authorList>
    </citation>
    <scope>NUCLEOTIDE SEQUENCE [LARGE SCALE GENOMIC DNA]</scope>
    <source>
        <strain evidence="2 3">Z7542</strain>
    </source>
</reference>
<dbReference type="RefSeq" id="WP_064611614.1">
    <property type="nucleotide sequence ID" value="NZ_LXHB01000112.1"/>
</dbReference>
<keyword evidence="1" id="KW-1133">Transmembrane helix</keyword>
<dbReference type="PATRIC" id="fig|480.225.peg.525"/>
<organism evidence="2 3">
    <name type="scientific">Moraxella catarrhalis</name>
    <name type="common">Branhamella catarrhalis</name>
    <dbReference type="NCBI Taxonomy" id="480"/>
    <lineage>
        <taxon>Bacteria</taxon>
        <taxon>Pseudomonadati</taxon>
        <taxon>Pseudomonadota</taxon>
        <taxon>Gammaproteobacteria</taxon>
        <taxon>Moraxellales</taxon>
        <taxon>Moraxellaceae</taxon>
        <taxon>Moraxella</taxon>
    </lineage>
</organism>
<name>A0A198UFY9_MORCA</name>
<dbReference type="OrthoDB" id="6648831at2"/>
<dbReference type="Proteomes" id="UP000078228">
    <property type="component" value="Unassembled WGS sequence"/>
</dbReference>
<keyword evidence="1" id="KW-0812">Transmembrane</keyword>
<keyword evidence="3" id="KW-1185">Reference proteome</keyword>
<dbReference type="AlphaFoldDB" id="A0A198UFY9"/>
<sequence length="87" mass="10240">MDGWIIWAYLALNVLILIQNFTQKTRIRKLEDALFVYKKQEWLEYAQSQANLSQVKAIKAIRAKFPEISFRQAVQLYVMVSPPKNHS</sequence>
<evidence type="ECO:0000313" key="3">
    <source>
        <dbReference type="Proteomes" id="UP000078228"/>
    </source>
</evidence>
<dbReference type="EMBL" id="LXHC01000024">
    <property type="protein sequence ID" value="OAU95260.1"/>
    <property type="molecule type" value="Genomic_DNA"/>
</dbReference>
<comment type="caution">
    <text evidence="2">The sequence shown here is derived from an EMBL/GenBank/DDBJ whole genome shotgun (WGS) entry which is preliminary data.</text>
</comment>
<proteinExistence type="predicted"/>
<evidence type="ECO:0000313" key="2">
    <source>
        <dbReference type="EMBL" id="OAU95260.1"/>
    </source>
</evidence>
<accession>A0A198UFY9</accession>
<evidence type="ECO:0000256" key="1">
    <source>
        <dbReference type="SAM" id="Phobius"/>
    </source>
</evidence>
<feature type="transmembrane region" description="Helical" evidence="1">
    <location>
        <begin position="6"/>
        <end position="22"/>
    </location>
</feature>